<dbReference type="Proteomes" id="UP000031843">
    <property type="component" value="Chromosome main"/>
</dbReference>
<name>A0A0C4Y9C7_9BURK</name>
<gene>
    <name evidence="1" type="ORF">RR42_m1448</name>
</gene>
<dbReference type="KEGG" id="cbw:RR42_m1448"/>
<evidence type="ECO:0000313" key="1">
    <source>
        <dbReference type="EMBL" id="AJG18849.1"/>
    </source>
</evidence>
<protein>
    <submittedName>
        <fullName evidence="1">Uncharacterized protein</fullName>
    </submittedName>
</protein>
<reference evidence="1 2" key="1">
    <citation type="journal article" date="2015" name="Genome Announc.">
        <title>Complete Genome Sequence of Cupriavidus basilensis 4G11, Isolated from the Oak Ridge Field Research Center Site.</title>
        <authorList>
            <person name="Ray J."/>
            <person name="Waters R.J."/>
            <person name="Skerker J.M."/>
            <person name="Kuehl J.V."/>
            <person name="Price M.N."/>
            <person name="Huang J."/>
            <person name="Chakraborty R."/>
            <person name="Arkin A.P."/>
            <person name="Deutschbauer A."/>
        </authorList>
    </citation>
    <scope>NUCLEOTIDE SEQUENCE [LARGE SCALE GENOMIC DNA]</scope>
    <source>
        <strain evidence="1">4G11</strain>
    </source>
</reference>
<sequence>MAASMPLYSSTSYPEALRLGVSDAQGFFDSKAYTDHRKSREAELKLQAALIARMDVMIRAIGALSNALAKKG</sequence>
<keyword evidence="2" id="KW-1185">Reference proteome</keyword>
<evidence type="ECO:0000313" key="2">
    <source>
        <dbReference type="Proteomes" id="UP000031843"/>
    </source>
</evidence>
<organism evidence="1 2">
    <name type="scientific">Cupriavidus basilensis</name>
    <dbReference type="NCBI Taxonomy" id="68895"/>
    <lineage>
        <taxon>Bacteria</taxon>
        <taxon>Pseudomonadati</taxon>
        <taxon>Pseudomonadota</taxon>
        <taxon>Betaproteobacteria</taxon>
        <taxon>Burkholderiales</taxon>
        <taxon>Burkholderiaceae</taxon>
        <taxon>Cupriavidus</taxon>
    </lineage>
</organism>
<dbReference type="EMBL" id="CP010536">
    <property type="protein sequence ID" value="AJG18849.1"/>
    <property type="molecule type" value="Genomic_DNA"/>
</dbReference>
<accession>A0A0C4Y9C7</accession>
<proteinExistence type="predicted"/>
<dbReference type="AlphaFoldDB" id="A0A0C4Y9C7"/>